<feature type="domain" description="HTH-like" evidence="1">
    <location>
        <begin position="48"/>
        <end position="105"/>
    </location>
</feature>
<reference evidence="2" key="1">
    <citation type="submission" date="2020-12" db="EMBL/GenBank/DDBJ databases">
        <title>PHA producing bacteria isolated from mangrove.</title>
        <authorList>
            <person name="Zheng W."/>
            <person name="Yu S."/>
            <person name="Huang Y."/>
        </authorList>
    </citation>
    <scope>NUCLEOTIDE SEQUENCE</scope>
    <source>
        <strain evidence="2">GN8-5</strain>
    </source>
</reference>
<gene>
    <name evidence="2" type="ORF">JF543_11175</name>
</gene>
<dbReference type="Proteomes" id="UP000664385">
    <property type="component" value="Unassembled WGS sequence"/>
</dbReference>
<dbReference type="PANTHER" id="PTHR46889:SF4">
    <property type="entry name" value="TRANSPOSASE INSO FOR INSERTION SEQUENCE ELEMENT IS911B-RELATED"/>
    <property type="match status" value="1"/>
</dbReference>
<accession>A0A939IVW6</accession>
<organism evidence="2 3">
    <name type="scientific">Microbacterium esteraromaticum</name>
    <dbReference type="NCBI Taxonomy" id="57043"/>
    <lineage>
        <taxon>Bacteria</taxon>
        <taxon>Bacillati</taxon>
        <taxon>Actinomycetota</taxon>
        <taxon>Actinomycetes</taxon>
        <taxon>Micrococcales</taxon>
        <taxon>Microbacteriaceae</taxon>
        <taxon>Microbacterium</taxon>
    </lineage>
</organism>
<dbReference type="AlphaFoldDB" id="A0A939IVW6"/>
<proteinExistence type="predicted"/>
<protein>
    <submittedName>
        <fullName evidence="2">IS3 family transposase</fullName>
    </submittedName>
</protein>
<dbReference type="EMBL" id="JAEMWU010000001">
    <property type="protein sequence ID" value="MBN8206514.1"/>
    <property type="molecule type" value="Genomic_DNA"/>
</dbReference>
<evidence type="ECO:0000313" key="3">
    <source>
        <dbReference type="Proteomes" id="UP000664385"/>
    </source>
</evidence>
<sequence length="129" mass="14919">MIAFVDKMRDRFGVELVCRVMRQAEVGFLTARGYRAAKARPASARQLRDELLIPEIVRLHAENYGVYGVRKMHALLRRQGWVIGRDQTGRLMRIAGVRGVKRSKKVFTTKSDPLHEKPRDLVQRRFTAD</sequence>
<name>A0A939IVW6_9MICO</name>
<dbReference type="PANTHER" id="PTHR46889">
    <property type="entry name" value="TRANSPOSASE INSF FOR INSERTION SEQUENCE IS3B-RELATED"/>
    <property type="match status" value="1"/>
</dbReference>
<dbReference type="InterPro" id="IPR025948">
    <property type="entry name" value="HTH-like_dom"/>
</dbReference>
<comment type="caution">
    <text evidence="2">The sequence shown here is derived from an EMBL/GenBank/DDBJ whole genome shotgun (WGS) entry which is preliminary data.</text>
</comment>
<feature type="non-terminal residue" evidence="2">
    <location>
        <position position="129"/>
    </location>
</feature>
<dbReference type="InterPro" id="IPR050900">
    <property type="entry name" value="Transposase_IS3/IS150/IS904"/>
</dbReference>
<dbReference type="RefSeq" id="WP_206824153.1">
    <property type="nucleotide sequence ID" value="NZ_JAEMWU010000001.1"/>
</dbReference>
<evidence type="ECO:0000313" key="2">
    <source>
        <dbReference type="EMBL" id="MBN8206514.1"/>
    </source>
</evidence>
<evidence type="ECO:0000259" key="1">
    <source>
        <dbReference type="Pfam" id="PF13276"/>
    </source>
</evidence>
<dbReference type="Pfam" id="PF13276">
    <property type="entry name" value="HTH_21"/>
    <property type="match status" value="1"/>
</dbReference>